<organism evidence="3 4">
    <name type="scientific">Vanilla planifolia</name>
    <name type="common">Vanilla</name>
    <dbReference type="NCBI Taxonomy" id="51239"/>
    <lineage>
        <taxon>Eukaryota</taxon>
        <taxon>Viridiplantae</taxon>
        <taxon>Streptophyta</taxon>
        <taxon>Embryophyta</taxon>
        <taxon>Tracheophyta</taxon>
        <taxon>Spermatophyta</taxon>
        <taxon>Magnoliopsida</taxon>
        <taxon>Liliopsida</taxon>
        <taxon>Asparagales</taxon>
        <taxon>Orchidaceae</taxon>
        <taxon>Vanilloideae</taxon>
        <taxon>Vanilleae</taxon>
        <taxon>Vanilla</taxon>
    </lineage>
</organism>
<dbReference type="Proteomes" id="UP000639772">
    <property type="component" value="Chromosome 11"/>
</dbReference>
<dbReference type="GO" id="GO:0016020">
    <property type="term" value="C:membrane"/>
    <property type="evidence" value="ECO:0007669"/>
    <property type="project" value="InterPro"/>
</dbReference>
<gene>
    <name evidence="3" type="ORF">HPP92_020555</name>
</gene>
<reference evidence="3 4" key="1">
    <citation type="journal article" date="2020" name="Nat. Food">
        <title>A phased Vanilla planifolia genome enables genetic improvement of flavour and production.</title>
        <authorList>
            <person name="Hasing T."/>
            <person name="Tang H."/>
            <person name="Brym M."/>
            <person name="Khazi F."/>
            <person name="Huang T."/>
            <person name="Chambers A.H."/>
        </authorList>
    </citation>
    <scope>NUCLEOTIDE SEQUENCE [LARGE SCALE GENOMIC DNA]</scope>
    <source>
        <tissue evidence="3">Leaf</tissue>
    </source>
</reference>
<dbReference type="GO" id="GO:0016747">
    <property type="term" value="F:acyltransferase activity, transferring groups other than amino-acyl groups"/>
    <property type="evidence" value="ECO:0007669"/>
    <property type="project" value="InterPro"/>
</dbReference>
<dbReference type="Gene3D" id="3.40.47.10">
    <property type="match status" value="1"/>
</dbReference>
<dbReference type="InterPro" id="IPR013747">
    <property type="entry name" value="ACP_syn_III_C"/>
</dbReference>
<dbReference type="InterPro" id="IPR012392">
    <property type="entry name" value="3-ktacl-CoA_syn"/>
</dbReference>
<evidence type="ECO:0000313" key="3">
    <source>
        <dbReference type="EMBL" id="KAG0462079.1"/>
    </source>
</evidence>
<dbReference type="GO" id="GO:0006633">
    <property type="term" value="P:fatty acid biosynthetic process"/>
    <property type="evidence" value="ECO:0007669"/>
    <property type="project" value="InterPro"/>
</dbReference>
<protein>
    <recommendedName>
        <fullName evidence="2">Beta-ketoacyl-[acyl-carrier-protein] synthase III C-terminal domain-containing protein</fullName>
    </recommendedName>
</protein>
<sequence>MEKGSTGGVDWGKAIQHFCLPASGIAVLEEIGKGLGLGERETEAARMTFHRFGNQSSSSIWYQLAYEEGKGRVEKRERVWQLAMGSGPKCNSLVWECLCRSPEGEAEKGPWATSIHRYPLPARGAANDVGLPFL</sequence>
<dbReference type="PANTHER" id="PTHR31561">
    <property type="entry name" value="3-KETOACYL-COA SYNTHASE"/>
    <property type="match status" value="1"/>
</dbReference>
<dbReference type="SUPFAM" id="SSF53901">
    <property type="entry name" value="Thiolase-like"/>
    <property type="match status" value="1"/>
</dbReference>
<accession>A0A835PYA7</accession>
<dbReference type="Pfam" id="PF08541">
    <property type="entry name" value="ACP_syn_III_C"/>
    <property type="match status" value="1"/>
</dbReference>
<feature type="domain" description="Beta-ketoacyl-[acyl-carrier-protein] synthase III C-terminal" evidence="2">
    <location>
        <begin position="14"/>
        <end position="96"/>
    </location>
</feature>
<evidence type="ECO:0000259" key="2">
    <source>
        <dbReference type="Pfam" id="PF08541"/>
    </source>
</evidence>
<dbReference type="OrthoDB" id="329835at2759"/>
<evidence type="ECO:0000313" key="4">
    <source>
        <dbReference type="Proteomes" id="UP000639772"/>
    </source>
</evidence>
<name>A0A835PYA7_VANPL</name>
<evidence type="ECO:0000256" key="1">
    <source>
        <dbReference type="ARBA" id="ARBA00022679"/>
    </source>
</evidence>
<dbReference type="EMBL" id="JADCNM010000011">
    <property type="protein sequence ID" value="KAG0462079.1"/>
    <property type="molecule type" value="Genomic_DNA"/>
</dbReference>
<dbReference type="InterPro" id="IPR016039">
    <property type="entry name" value="Thiolase-like"/>
</dbReference>
<comment type="caution">
    <text evidence="3">The sequence shown here is derived from an EMBL/GenBank/DDBJ whole genome shotgun (WGS) entry which is preliminary data.</text>
</comment>
<keyword evidence="1" id="KW-0808">Transferase</keyword>
<proteinExistence type="predicted"/>
<dbReference type="AlphaFoldDB" id="A0A835PYA7"/>